<evidence type="ECO:0000256" key="11">
    <source>
        <dbReference type="ARBA" id="ARBA00032474"/>
    </source>
</evidence>
<dbReference type="SUPFAM" id="SSF54690">
    <property type="entry name" value="Molybdopterin synthase subunit MoaE"/>
    <property type="match status" value="1"/>
</dbReference>
<keyword evidence="5 13" id="KW-0808">Transferase</keyword>
<keyword evidence="6" id="KW-0501">Molybdenum cofactor biosynthesis</keyword>
<gene>
    <name evidence="13" type="primary">moaE</name>
    <name evidence="13" type="ORF">KOR42_17720</name>
</gene>
<dbReference type="Pfam" id="PF02391">
    <property type="entry name" value="MoaE"/>
    <property type="match status" value="1"/>
</dbReference>
<evidence type="ECO:0000256" key="1">
    <source>
        <dbReference type="ARBA" id="ARBA00005046"/>
    </source>
</evidence>
<evidence type="ECO:0000256" key="4">
    <source>
        <dbReference type="ARBA" id="ARBA00013858"/>
    </source>
</evidence>
<evidence type="ECO:0000256" key="3">
    <source>
        <dbReference type="ARBA" id="ARBA00011950"/>
    </source>
</evidence>
<organism evidence="13 14">
    <name type="scientific">Thalassoglobus neptunius</name>
    <dbReference type="NCBI Taxonomy" id="1938619"/>
    <lineage>
        <taxon>Bacteria</taxon>
        <taxon>Pseudomonadati</taxon>
        <taxon>Planctomycetota</taxon>
        <taxon>Planctomycetia</taxon>
        <taxon>Planctomycetales</taxon>
        <taxon>Planctomycetaceae</taxon>
        <taxon>Thalassoglobus</taxon>
    </lineage>
</organism>
<comment type="similarity">
    <text evidence="2">Belongs to the MoaE family.</text>
</comment>
<dbReference type="InterPro" id="IPR003448">
    <property type="entry name" value="Mopterin_biosynth_MoaE"/>
</dbReference>
<dbReference type="CDD" id="cd00756">
    <property type="entry name" value="MoaE"/>
    <property type="match status" value="1"/>
</dbReference>
<dbReference type="GO" id="GO:0006777">
    <property type="term" value="P:Mo-molybdopterin cofactor biosynthetic process"/>
    <property type="evidence" value="ECO:0007669"/>
    <property type="project" value="UniProtKB-KW"/>
</dbReference>
<name>A0A5C5X6J7_9PLAN</name>
<comment type="caution">
    <text evidence="13">The sequence shown here is derived from an EMBL/GenBank/DDBJ whole genome shotgun (WGS) entry which is preliminary data.</text>
</comment>
<comment type="subunit">
    <text evidence="7">Heterotetramer of 2 MoaD subunits and 2 MoaE subunits. Also stable as homodimer. The enzyme changes between these two forms during catalysis.</text>
</comment>
<dbReference type="OrthoDB" id="9803224at2"/>
<evidence type="ECO:0000256" key="12">
    <source>
        <dbReference type="ARBA" id="ARBA00049878"/>
    </source>
</evidence>
<evidence type="ECO:0000313" key="13">
    <source>
        <dbReference type="EMBL" id="TWT58398.1"/>
    </source>
</evidence>
<dbReference type="Proteomes" id="UP000317243">
    <property type="component" value="Unassembled WGS sequence"/>
</dbReference>
<protein>
    <recommendedName>
        <fullName evidence="4">Molybdopterin synthase catalytic subunit</fullName>
        <ecNumber evidence="3">2.8.1.12</ecNumber>
    </recommendedName>
    <alternativeName>
        <fullName evidence="10">MPT synthase subunit 2</fullName>
    </alternativeName>
    <alternativeName>
        <fullName evidence="8">Molybdenum cofactor biosynthesis protein E</fullName>
    </alternativeName>
    <alternativeName>
        <fullName evidence="9">Molybdopterin-converting factor large subunit</fullName>
    </alternativeName>
    <alternativeName>
        <fullName evidence="11">Molybdopterin-converting factor subunit 2</fullName>
    </alternativeName>
</protein>
<comment type="catalytic activity">
    <reaction evidence="12">
        <text>2 [molybdopterin-synthase sulfur-carrier protein]-C-terminal-Gly-aminoethanethioate + cyclic pyranopterin phosphate + H2O = molybdopterin + 2 [molybdopterin-synthase sulfur-carrier protein]-C-terminal Gly-Gly + 2 H(+)</text>
        <dbReference type="Rhea" id="RHEA:26333"/>
        <dbReference type="Rhea" id="RHEA-COMP:12202"/>
        <dbReference type="Rhea" id="RHEA-COMP:19907"/>
        <dbReference type="ChEBI" id="CHEBI:15377"/>
        <dbReference type="ChEBI" id="CHEBI:15378"/>
        <dbReference type="ChEBI" id="CHEBI:58698"/>
        <dbReference type="ChEBI" id="CHEBI:59648"/>
        <dbReference type="ChEBI" id="CHEBI:90778"/>
        <dbReference type="ChEBI" id="CHEBI:232372"/>
        <dbReference type="EC" id="2.8.1.12"/>
    </reaction>
</comment>
<dbReference type="RefSeq" id="WP_146508758.1">
    <property type="nucleotide sequence ID" value="NZ_SIHI01000001.1"/>
</dbReference>
<dbReference type="EMBL" id="SIHI01000001">
    <property type="protein sequence ID" value="TWT58398.1"/>
    <property type="molecule type" value="Genomic_DNA"/>
</dbReference>
<comment type="pathway">
    <text evidence="1">Cofactor biosynthesis; molybdopterin biosynthesis.</text>
</comment>
<dbReference type="FunFam" id="3.90.1170.40:FF:000003">
    <property type="entry name" value="Molybdopterin converting factor subunit 2"/>
    <property type="match status" value="1"/>
</dbReference>
<dbReference type="InterPro" id="IPR036563">
    <property type="entry name" value="MoaE_sf"/>
</dbReference>
<dbReference type="Gene3D" id="3.90.1170.40">
    <property type="entry name" value="Molybdopterin biosynthesis MoaE subunit"/>
    <property type="match status" value="1"/>
</dbReference>
<keyword evidence="14" id="KW-1185">Reference proteome</keyword>
<evidence type="ECO:0000256" key="2">
    <source>
        <dbReference type="ARBA" id="ARBA00005426"/>
    </source>
</evidence>
<dbReference type="PANTHER" id="PTHR23404">
    <property type="entry name" value="MOLYBDOPTERIN SYNTHASE RELATED"/>
    <property type="match status" value="1"/>
</dbReference>
<dbReference type="GO" id="GO:0030366">
    <property type="term" value="F:molybdopterin synthase activity"/>
    <property type="evidence" value="ECO:0007669"/>
    <property type="project" value="UniProtKB-EC"/>
</dbReference>
<evidence type="ECO:0000256" key="9">
    <source>
        <dbReference type="ARBA" id="ARBA00030407"/>
    </source>
</evidence>
<evidence type="ECO:0000256" key="10">
    <source>
        <dbReference type="ARBA" id="ARBA00030781"/>
    </source>
</evidence>
<evidence type="ECO:0000256" key="5">
    <source>
        <dbReference type="ARBA" id="ARBA00022679"/>
    </source>
</evidence>
<evidence type="ECO:0000256" key="6">
    <source>
        <dbReference type="ARBA" id="ARBA00023150"/>
    </source>
</evidence>
<evidence type="ECO:0000256" key="8">
    <source>
        <dbReference type="ARBA" id="ARBA00029745"/>
    </source>
</evidence>
<dbReference type="AlphaFoldDB" id="A0A5C5X6J7"/>
<dbReference type="EC" id="2.8.1.12" evidence="3"/>
<evidence type="ECO:0000256" key="7">
    <source>
        <dbReference type="ARBA" id="ARBA00026066"/>
    </source>
</evidence>
<accession>A0A5C5X6J7</accession>
<evidence type="ECO:0000313" key="14">
    <source>
        <dbReference type="Proteomes" id="UP000317243"/>
    </source>
</evidence>
<reference evidence="13 14" key="1">
    <citation type="submission" date="2019-02" db="EMBL/GenBank/DDBJ databases">
        <title>Deep-cultivation of Planctomycetes and their phenomic and genomic characterization uncovers novel biology.</title>
        <authorList>
            <person name="Wiegand S."/>
            <person name="Jogler M."/>
            <person name="Boedeker C."/>
            <person name="Pinto D."/>
            <person name="Vollmers J."/>
            <person name="Rivas-Marin E."/>
            <person name="Kohn T."/>
            <person name="Peeters S.H."/>
            <person name="Heuer A."/>
            <person name="Rast P."/>
            <person name="Oberbeckmann S."/>
            <person name="Bunk B."/>
            <person name="Jeske O."/>
            <person name="Meyerdierks A."/>
            <person name="Storesund J.E."/>
            <person name="Kallscheuer N."/>
            <person name="Luecker S."/>
            <person name="Lage O.M."/>
            <person name="Pohl T."/>
            <person name="Merkel B.J."/>
            <person name="Hornburger P."/>
            <person name="Mueller R.-W."/>
            <person name="Bruemmer F."/>
            <person name="Labrenz M."/>
            <person name="Spormann A.M."/>
            <person name="Op Den Camp H."/>
            <person name="Overmann J."/>
            <person name="Amann R."/>
            <person name="Jetten M.S.M."/>
            <person name="Mascher T."/>
            <person name="Medema M.H."/>
            <person name="Devos D.P."/>
            <person name="Kaster A.-K."/>
            <person name="Ovreas L."/>
            <person name="Rohde M."/>
            <person name="Galperin M.Y."/>
            <person name="Jogler C."/>
        </authorList>
    </citation>
    <scope>NUCLEOTIDE SEQUENCE [LARGE SCALE GENOMIC DNA]</scope>
    <source>
        <strain evidence="13 14">KOR42</strain>
    </source>
</reference>
<proteinExistence type="inferred from homology"/>
<sequence>MSFNESDCWIELVDQPIDVSVVQEFVTTRSAGAVVLFLGTVREMTGERQTVALDYQAYPEMAVAKMQEIASEAKEKWPIQKVALIHRTGRLELAEASVVVGVSTPHRGDSFAAGQFLIDELKVRVPVWKRENWVDGTTEWVHPGADSGLPASESPES</sequence>